<feature type="compositionally biased region" description="Low complexity" evidence="1">
    <location>
        <begin position="1"/>
        <end position="13"/>
    </location>
</feature>
<gene>
    <name evidence="2" type="ORF">J2S17_005334</name>
</gene>
<protein>
    <recommendedName>
        <fullName evidence="4">YwhD family protein</fullName>
    </recommendedName>
</protein>
<feature type="region of interest" description="Disordered" evidence="1">
    <location>
        <begin position="1"/>
        <end position="20"/>
    </location>
</feature>
<dbReference type="InterPro" id="IPR014852">
    <property type="entry name" value="YwhD"/>
</dbReference>
<dbReference type="Proteomes" id="UP001238088">
    <property type="component" value="Unassembled WGS sequence"/>
</dbReference>
<evidence type="ECO:0000313" key="2">
    <source>
        <dbReference type="EMBL" id="MDQ0273402.1"/>
    </source>
</evidence>
<keyword evidence="3" id="KW-1185">Reference proteome</keyword>
<sequence length="176" mass="19934">MKPNSNNNSPGSGVQFPILKNDPTRGEGGFGVGTLSLENITPIIVDPENHEAFIDMEALHARSRVEKKVRFQREKEGLIDPQLFWIVWVAIDIGKNGAHFSGIGAADLLVSREERRIRLGYKSLPEHVNSLDKALKSKFQIDHMDDPSKAILKDFLLGYEDYWNNSTSAFKELWKR</sequence>
<organism evidence="2 3">
    <name type="scientific">Cytobacillus purgationiresistens</name>
    <dbReference type="NCBI Taxonomy" id="863449"/>
    <lineage>
        <taxon>Bacteria</taxon>
        <taxon>Bacillati</taxon>
        <taxon>Bacillota</taxon>
        <taxon>Bacilli</taxon>
        <taxon>Bacillales</taxon>
        <taxon>Bacillaceae</taxon>
        <taxon>Cytobacillus</taxon>
    </lineage>
</organism>
<evidence type="ECO:0000313" key="3">
    <source>
        <dbReference type="Proteomes" id="UP001238088"/>
    </source>
</evidence>
<proteinExistence type="predicted"/>
<dbReference type="RefSeq" id="WP_307479459.1">
    <property type="nucleotide sequence ID" value="NZ_JAUSUB010000039.1"/>
</dbReference>
<dbReference type="Pfam" id="PF08741">
    <property type="entry name" value="YwhD"/>
    <property type="match status" value="1"/>
</dbReference>
<evidence type="ECO:0000256" key="1">
    <source>
        <dbReference type="SAM" id="MobiDB-lite"/>
    </source>
</evidence>
<comment type="caution">
    <text evidence="2">The sequence shown here is derived from an EMBL/GenBank/DDBJ whole genome shotgun (WGS) entry which is preliminary data.</text>
</comment>
<name>A0ABU0AQ38_9BACI</name>
<accession>A0ABU0AQ38</accession>
<reference evidence="2 3" key="1">
    <citation type="submission" date="2023-07" db="EMBL/GenBank/DDBJ databases">
        <title>Genomic Encyclopedia of Type Strains, Phase IV (KMG-IV): sequencing the most valuable type-strain genomes for metagenomic binning, comparative biology and taxonomic classification.</title>
        <authorList>
            <person name="Goeker M."/>
        </authorList>
    </citation>
    <scope>NUCLEOTIDE SEQUENCE [LARGE SCALE GENOMIC DNA]</scope>
    <source>
        <strain evidence="2 3">DSM 23494</strain>
    </source>
</reference>
<dbReference type="EMBL" id="JAUSUB010000039">
    <property type="protein sequence ID" value="MDQ0273402.1"/>
    <property type="molecule type" value="Genomic_DNA"/>
</dbReference>
<evidence type="ECO:0008006" key="4">
    <source>
        <dbReference type="Google" id="ProtNLM"/>
    </source>
</evidence>